<comment type="caution">
    <text evidence="4">The sequence shown here is derived from an EMBL/GenBank/DDBJ whole genome shotgun (WGS) entry which is preliminary data.</text>
</comment>
<dbReference type="RefSeq" id="WP_261522328.1">
    <property type="nucleotide sequence ID" value="NZ_JAODNW010000025.1"/>
</dbReference>
<feature type="domain" description="Mce/MlaD" evidence="3">
    <location>
        <begin position="46"/>
        <end position="117"/>
    </location>
</feature>
<dbReference type="EMBL" id="JBHLXD010000025">
    <property type="protein sequence ID" value="MFC0209640.1"/>
    <property type="molecule type" value="Genomic_DNA"/>
</dbReference>
<organism evidence="4 5">
    <name type="scientific">Chelativorans intermedius</name>
    <dbReference type="NCBI Taxonomy" id="515947"/>
    <lineage>
        <taxon>Bacteria</taxon>
        <taxon>Pseudomonadati</taxon>
        <taxon>Pseudomonadota</taxon>
        <taxon>Alphaproteobacteria</taxon>
        <taxon>Hyphomicrobiales</taxon>
        <taxon>Phyllobacteriaceae</taxon>
        <taxon>Chelativorans</taxon>
    </lineage>
</organism>
<dbReference type="PANTHER" id="PTHR36698:SF2">
    <property type="entry name" value="MCE_MLAD DOMAIN-CONTAINING PROTEIN"/>
    <property type="match status" value="1"/>
</dbReference>
<gene>
    <name evidence="4" type="ORF">ACFFJ2_14635</name>
</gene>
<feature type="transmembrane region" description="Helical" evidence="2">
    <location>
        <begin position="7"/>
        <end position="29"/>
    </location>
</feature>
<keyword evidence="5" id="KW-1185">Reference proteome</keyword>
<dbReference type="InterPro" id="IPR003399">
    <property type="entry name" value="Mce/MlaD"/>
</dbReference>
<evidence type="ECO:0000256" key="2">
    <source>
        <dbReference type="SAM" id="Phobius"/>
    </source>
</evidence>
<proteinExistence type="predicted"/>
<evidence type="ECO:0000256" key="1">
    <source>
        <dbReference type="SAM" id="Coils"/>
    </source>
</evidence>
<keyword evidence="2" id="KW-0812">Transmembrane</keyword>
<keyword evidence="2" id="KW-0472">Membrane</keyword>
<feature type="coiled-coil region" evidence="1">
    <location>
        <begin position="374"/>
        <end position="437"/>
    </location>
</feature>
<evidence type="ECO:0000259" key="3">
    <source>
        <dbReference type="Pfam" id="PF02470"/>
    </source>
</evidence>
<dbReference type="SUPFAM" id="SSF58104">
    <property type="entry name" value="Methyl-accepting chemotaxis protein (MCP) signaling domain"/>
    <property type="match status" value="1"/>
</dbReference>
<keyword evidence="1" id="KW-0175">Coiled coil</keyword>
<dbReference type="Proteomes" id="UP001589755">
    <property type="component" value="Unassembled WGS sequence"/>
</dbReference>
<sequence>METKANYVVVGLFTVLAVLAAFGFIYWAAGIGDRSEMTPLRFRIMGSAAGLSRGSAVLFNGVRVGNVLRVYVDPDNPKYAVADAEVDRKQAPISRSTRADVGLAGLTGQASIELTGGDPNEPNLLEQAEEQGTIVTIDTSPSAVTNLLQTTQSVLTRADTMIGELEGFVSDARGPLTRTLVNVETFSDALAKNSDGIDRFLASVSELSTTLTAVSGRLDSTLEAAEGLLNSVDRQQVAQVMQNVDRFTQQLADAGGRLDGIVTGVQETVTALNTFSENANRTLGRVDGIVAGINAESVSAAVDNFAEASERLDRASSDIARVSEAVGRRTQDIDQIITDASQLASRLNEASTRIDGVLAKLDGMLGSGDGEGLVAEARATLQSFRQVADTLNARIGTITDGLARFSGQGLRDVEALVIDARRSINRIEQAVSDFEQNPQRIITGGEGTIRRYDGRVRR</sequence>
<name>A0ABV6DAL5_9HYPH</name>
<dbReference type="Pfam" id="PF02470">
    <property type="entry name" value="MlaD"/>
    <property type="match status" value="1"/>
</dbReference>
<reference evidence="4 5" key="1">
    <citation type="submission" date="2024-09" db="EMBL/GenBank/DDBJ databases">
        <authorList>
            <person name="Sun Q."/>
            <person name="Mori K."/>
        </authorList>
    </citation>
    <scope>NUCLEOTIDE SEQUENCE [LARGE SCALE GENOMIC DNA]</scope>
    <source>
        <strain evidence="4 5">CCM 8543</strain>
    </source>
</reference>
<evidence type="ECO:0000313" key="5">
    <source>
        <dbReference type="Proteomes" id="UP001589755"/>
    </source>
</evidence>
<evidence type="ECO:0000313" key="4">
    <source>
        <dbReference type="EMBL" id="MFC0209640.1"/>
    </source>
</evidence>
<keyword evidence="2" id="KW-1133">Transmembrane helix</keyword>
<protein>
    <submittedName>
        <fullName evidence="4">MlaD family protein</fullName>
    </submittedName>
</protein>
<dbReference type="PANTHER" id="PTHR36698">
    <property type="entry name" value="BLL5892 PROTEIN"/>
    <property type="match status" value="1"/>
</dbReference>
<dbReference type="Gene3D" id="1.10.287.950">
    <property type="entry name" value="Methyl-accepting chemotaxis protein"/>
    <property type="match status" value="1"/>
</dbReference>
<accession>A0ABV6DAL5</accession>